<dbReference type="FunFam" id="3.40.50.300:FF:001827">
    <property type="entry name" value="Septin"/>
    <property type="match status" value="1"/>
</dbReference>
<protein>
    <submittedName>
        <fullName evidence="4">p-loop containing nucleoside triphosphate hydrolase</fullName>
    </submittedName>
</protein>
<keyword evidence="4" id="KW-0378">Hydrolase</keyword>
<evidence type="ECO:0000256" key="1">
    <source>
        <dbReference type="RuleBase" id="RU004560"/>
    </source>
</evidence>
<organism evidence="4 5">
    <name type="scientific">Lasallia pustulata</name>
    <dbReference type="NCBI Taxonomy" id="136370"/>
    <lineage>
        <taxon>Eukaryota</taxon>
        <taxon>Fungi</taxon>
        <taxon>Dikarya</taxon>
        <taxon>Ascomycota</taxon>
        <taxon>Pezizomycotina</taxon>
        <taxon>Lecanoromycetes</taxon>
        <taxon>OSLEUM clade</taxon>
        <taxon>Umbilicariomycetidae</taxon>
        <taxon>Umbilicariales</taxon>
        <taxon>Umbilicariaceae</taxon>
        <taxon>Lasallia</taxon>
    </lineage>
</organism>
<dbReference type="InterPro" id="IPR030379">
    <property type="entry name" value="G_SEPTIN_dom"/>
</dbReference>
<feature type="compositionally biased region" description="Polar residues" evidence="2">
    <location>
        <begin position="83"/>
        <end position="92"/>
    </location>
</feature>
<dbReference type="SUPFAM" id="SSF52540">
    <property type="entry name" value="P-loop containing nucleoside triphosphate hydrolases"/>
    <property type="match status" value="1"/>
</dbReference>
<dbReference type="PROSITE" id="PS51719">
    <property type="entry name" value="G_SEPTIN"/>
    <property type="match status" value="1"/>
</dbReference>
<accession>A0A1W5D5K9</accession>
<name>A0A1W5D5K9_9LECA</name>
<feature type="compositionally biased region" description="Pro residues" evidence="2">
    <location>
        <begin position="7"/>
        <end position="16"/>
    </location>
</feature>
<reference evidence="5" key="1">
    <citation type="submission" date="2017-03" db="EMBL/GenBank/DDBJ databases">
        <authorList>
            <person name="Sharma R."/>
            <person name="Thines M."/>
        </authorList>
    </citation>
    <scope>NUCLEOTIDE SEQUENCE [LARGE SCALE GENOMIC DNA]</scope>
</reference>
<sequence>MVSSPLSQPPRPPSRSSPPDIFDLPIPPSPDSADRGRSHPPRQSPLGFIRRMRSVERVTTRRSSSGGKLTKKQLAMERDYQTREATAISQQPPRIPDLPSPGRLQTFGGEDEKPPTTKDQAASPGRQEQYVPNRATPVFPFGPDHSHNVPVPSIPQSPPAGQRESVDPNAKTESMTHRGRYSYANSTNTVNSPRRMRRRKDPTPFNILIVGARNSGKTSFLNFLKSSLPLPDRNRQSPVRNGHPETAKASVSKPSPPNFKSQYLEAEVDGERIGVTLWDSQGLEPNVADLQLREISAFVESKFEDTFTEEMKVVRATGVQDTHIHCVFLILDPVRLDANLDLAQKASVLNGAYSHGRLRGPVPDILDENLDLQVLRTLQGKTTVVPIISKADTITVAHMASLKRAVWASLKKANLDPLEALGLEDVLDDRDDETVLEDVDPHTKHLDDTPDPDTDGSTDRNRNAKPTPVLSPGEIPAFPLSIISPDPATPSIVGRQFAWGFADPHNVEHCDFVRLKDAVFKEWRGELREASRDLYYEGWRTERLDGGMGKRGLMSTSPGNGVNREDIGRAVPYRSLIY</sequence>
<dbReference type="Gene3D" id="3.40.50.300">
    <property type="entry name" value="P-loop containing nucleotide triphosphate hydrolases"/>
    <property type="match status" value="1"/>
</dbReference>
<dbReference type="GO" id="GO:0016787">
    <property type="term" value="F:hydrolase activity"/>
    <property type="evidence" value="ECO:0007669"/>
    <property type="project" value="UniProtKB-KW"/>
</dbReference>
<feature type="domain" description="Septin-type G" evidence="3">
    <location>
        <begin position="201"/>
        <end position="546"/>
    </location>
</feature>
<feature type="compositionally biased region" description="Basic and acidic residues" evidence="2">
    <location>
        <begin position="439"/>
        <end position="448"/>
    </location>
</feature>
<dbReference type="InterPro" id="IPR027417">
    <property type="entry name" value="P-loop_NTPase"/>
</dbReference>
<keyword evidence="5" id="KW-1185">Reference proteome</keyword>
<feature type="region of interest" description="Disordered" evidence="2">
    <location>
        <begin position="227"/>
        <end position="260"/>
    </location>
</feature>
<evidence type="ECO:0000313" key="4">
    <source>
        <dbReference type="EMBL" id="SLM38417.1"/>
    </source>
</evidence>
<keyword evidence="1" id="KW-0547">Nucleotide-binding</keyword>
<dbReference type="Proteomes" id="UP000192927">
    <property type="component" value="Unassembled WGS sequence"/>
</dbReference>
<dbReference type="Pfam" id="PF00735">
    <property type="entry name" value="Septin"/>
    <property type="match status" value="3"/>
</dbReference>
<dbReference type="GO" id="GO:0005525">
    <property type="term" value="F:GTP binding"/>
    <property type="evidence" value="ECO:0007669"/>
    <property type="project" value="UniProtKB-KW"/>
</dbReference>
<dbReference type="AlphaFoldDB" id="A0A1W5D5K9"/>
<evidence type="ECO:0000259" key="3">
    <source>
        <dbReference type="PROSITE" id="PS51719"/>
    </source>
</evidence>
<proteinExistence type="inferred from homology"/>
<evidence type="ECO:0000256" key="2">
    <source>
        <dbReference type="SAM" id="MobiDB-lite"/>
    </source>
</evidence>
<evidence type="ECO:0000313" key="5">
    <source>
        <dbReference type="Proteomes" id="UP000192927"/>
    </source>
</evidence>
<keyword evidence="1" id="KW-0342">GTP-binding</keyword>
<dbReference type="EMBL" id="FWEW01002474">
    <property type="protein sequence ID" value="SLM38417.1"/>
    <property type="molecule type" value="Genomic_DNA"/>
</dbReference>
<feature type="region of interest" description="Disordered" evidence="2">
    <location>
        <begin position="1"/>
        <end position="175"/>
    </location>
</feature>
<comment type="similarity">
    <text evidence="1">Belongs to the TRAFAC class TrmE-Era-EngA-EngB-Septin-like GTPase superfamily. Septin GTPase family.</text>
</comment>
<dbReference type="PANTHER" id="PTHR18884">
    <property type="entry name" value="SEPTIN"/>
    <property type="match status" value="1"/>
</dbReference>
<feature type="region of interest" description="Disordered" evidence="2">
    <location>
        <begin position="436"/>
        <end position="475"/>
    </location>
</feature>